<feature type="transmembrane region" description="Helical" evidence="5">
    <location>
        <begin position="177"/>
        <end position="196"/>
    </location>
</feature>
<dbReference type="SUPFAM" id="SSF57850">
    <property type="entry name" value="RING/U-box"/>
    <property type="match status" value="1"/>
</dbReference>
<comment type="caution">
    <text evidence="7">The sequence shown here is derived from an EMBL/GenBank/DDBJ whole genome shotgun (WGS) entry which is preliminary data.</text>
</comment>
<evidence type="ECO:0000256" key="2">
    <source>
        <dbReference type="ARBA" id="ARBA00022771"/>
    </source>
</evidence>
<gene>
    <name evidence="7" type="ORF">RUM43_001513</name>
</gene>
<dbReference type="GO" id="GO:0043161">
    <property type="term" value="P:proteasome-mediated ubiquitin-dependent protein catabolic process"/>
    <property type="evidence" value="ECO:0007669"/>
    <property type="project" value="TreeGrafter"/>
</dbReference>
<evidence type="ECO:0000313" key="7">
    <source>
        <dbReference type="EMBL" id="KAK6645237.1"/>
    </source>
</evidence>
<sequence length="296" mass="33564">MVGNPKRWRAVIPQLESRNSTAGCLLALLLFLPILSKVCNVSMNVITLFAVIYVSIIVPIGTGFISRKDVIGKIRSLKEKPWTRLYHEKKGTEFIKLTAAFIIVRLGKGVAISLAILTVSYQFTNFEPNFMFIFITFTYFCFTQYQNSDFIKRSLVDGLSKLELPVLDGLEENWVPVFIYLASIAMSMGLFVELMLHTDRYIITLFLGYFNILLPVKFLLQPAWSVLNSQKAIISKFSLATWSNPEIRGGYPCAICLDKMRFLMARTTPCGHVFHGSCLRKCLHHSKLCPLCKSPL</sequence>
<keyword evidence="2 4" id="KW-0863">Zinc-finger</keyword>
<evidence type="ECO:0000256" key="4">
    <source>
        <dbReference type="PROSITE-ProRule" id="PRU00175"/>
    </source>
</evidence>
<dbReference type="EMBL" id="JAWJWE010000001">
    <property type="protein sequence ID" value="KAK6645237.1"/>
    <property type="molecule type" value="Genomic_DNA"/>
</dbReference>
<dbReference type="GO" id="GO:0012505">
    <property type="term" value="C:endomembrane system"/>
    <property type="evidence" value="ECO:0007669"/>
    <property type="project" value="TreeGrafter"/>
</dbReference>
<organism evidence="7 8">
    <name type="scientific">Polyplax serrata</name>
    <name type="common">Common mouse louse</name>
    <dbReference type="NCBI Taxonomy" id="468196"/>
    <lineage>
        <taxon>Eukaryota</taxon>
        <taxon>Metazoa</taxon>
        <taxon>Ecdysozoa</taxon>
        <taxon>Arthropoda</taxon>
        <taxon>Hexapoda</taxon>
        <taxon>Insecta</taxon>
        <taxon>Pterygota</taxon>
        <taxon>Neoptera</taxon>
        <taxon>Paraneoptera</taxon>
        <taxon>Psocodea</taxon>
        <taxon>Troctomorpha</taxon>
        <taxon>Phthiraptera</taxon>
        <taxon>Anoplura</taxon>
        <taxon>Polyplacidae</taxon>
        <taxon>Polyplax</taxon>
    </lineage>
</organism>
<dbReference type="InterPro" id="IPR001841">
    <property type="entry name" value="Znf_RING"/>
</dbReference>
<keyword evidence="3" id="KW-0862">Zinc</keyword>
<keyword evidence="5" id="KW-1133">Transmembrane helix</keyword>
<dbReference type="InterPro" id="IPR013083">
    <property type="entry name" value="Znf_RING/FYVE/PHD"/>
</dbReference>
<evidence type="ECO:0000313" key="8">
    <source>
        <dbReference type="Proteomes" id="UP001372834"/>
    </source>
</evidence>
<feature type="transmembrane region" description="Helical" evidence="5">
    <location>
        <begin position="202"/>
        <end position="220"/>
    </location>
</feature>
<keyword evidence="1" id="KW-0479">Metal-binding</keyword>
<dbReference type="Proteomes" id="UP001372834">
    <property type="component" value="Unassembled WGS sequence"/>
</dbReference>
<keyword evidence="5" id="KW-0472">Membrane</keyword>
<evidence type="ECO:0000259" key="6">
    <source>
        <dbReference type="PROSITE" id="PS50089"/>
    </source>
</evidence>
<dbReference type="AlphaFoldDB" id="A0AAN8XU21"/>
<keyword evidence="5" id="KW-0812">Transmembrane</keyword>
<feature type="transmembrane region" description="Helical" evidence="5">
    <location>
        <begin position="46"/>
        <end position="65"/>
    </location>
</feature>
<dbReference type="InterPro" id="IPR050731">
    <property type="entry name" value="HRD1_E3_ubiq-ligases"/>
</dbReference>
<dbReference type="PROSITE" id="PS50089">
    <property type="entry name" value="ZF_RING_2"/>
    <property type="match status" value="1"/>
</dbReference>
<dbReference type="GO" id="GO:0008270">
    <property type="term" value="F:zinc ion binding"/>
    <property type="evidence" value="ECO:0007669"/>
    <property type="project" value="UniProtKB-KW"/>
</dbReference>
<feature type="transmembrane region" description="Helical" evidence="5">
    <location>
        <begin position="94"/>
        <end position="117"/>
    </location>
</feature>
<evidence type="ECO:0000256" key="5">
    <source>
        <dbReference type="SAM" id="Phobius"/>
    </source>
</evidence>
<evidence type="ECO:0000256" key="3">
    <source>
        <dbReference type="ARBA" id="ARBA00022833"/>
    </source>
</evidence>
<dbReference type="Gene3D" id="3.30.40.10">
    <property type="entry name" value="Zinc/RING finger domain, C3HC4 (zinc finger)"/>
    <property type="match status" value="1"/>
</dbReference>
<name>A0AAN8XU21_POLSC</name>
<dbReference type="GO" id="GO:0061630">
    <property type="term" value="F:ubiquitin protein ligase activity"/>
    <property type="evidence" value="ECO:0007669"/>
    <property type="project" value="TreeGrafter"/>
</dbReference>
<proteinExistence type="predicted"/>
<dbReference type="PANTHER" id="PTHR22763">
    <property type="entry name" value="RING ZINC FINGER PROTEIN"/>
    <property type="match status" value="1"/>
</dbReference>
<protein>
    <recommendedName>
        <fullName evidence="6">RING-type domain-containing protein</fullName>
    </recommendedName>
</protein>
<accession>A0AAN8XU21</accession>
<evidence type="ECO:0000256" key="1">
    <source>
        <dbReference type="ARBA" id="ARBA00022723"/>
    </source>
</evidence>
<dbReference type="Pfam" id="PF13639">
    <property type="entry name" value="zf-RING_2"/>
    <property type="match status" value="1"/>
</dbReference>
<reference evidence="7 8" key="1">
    <citation type="submission" date="2023-10" db="EMBL/GenBank/DDBJ databases">
        <title>Genomes of two closely related lineages of the louse Polyplax serrata with different host specificities.</title>
        <authorList>
            <person name="Martinu J."/>
            <person name="Tarabai H."/>
            <person name="Stefka J."/>
            <person name="Hypsa V."/>
        </authorList>
    </citation>
    <scope>NUCLEOTIDE SEQUENCE [LARGE SCALE GENOMIC DNA]</scope>
    <source>
        <strain evidence="7">HR10_N</strain>
    </source>
</reference>
<dbReference type="SMART" id="SM00184">
    <property type="entry name" value="RING"/>
    <property type="match status" value="1"/>
</dbReference>
<feature type="domain" description="RING-type" evidence="6">
    <location>
        <begin position="253"/>
        <end position="293"/>
    </location>
</feature>